<evidence type="ECO:0000313" key="5">
    <source>
        <dbReference type="EMBL" id="KAF5950760.1"/>
    </source>
</evidence>
<feature type="coiled-coil region" evidence="3">
    <location>
        <begin position="314"/>
        <end position="425"/>
    </location>
</feature>
<keyword evidence="6" id="KW-1185">Reference proteome</keyword>
<comment type="caution">
    <text evidence="5">The sequence shown here is derived from an EMBL/GenBank/DDBJ whole genome shotgun (WGS) entry which is preliminary data.</text>
</comment>
<dbReference type="PANTHER" id="PTHR32258:SF6">
    <property type="entry name" value="PROTEIN NETWORKED 1A"/>
    <property type="match status" value="1"/>
</dbReference>
<evidence type="ECO:0000256" key="1">
    <source>
        <dbReference type="ARBA" id="ARBA00023054"/>
    </source>
</evidence>
<protein>
    <recommendedName>
        <fullName evidence="4">NAB domain-containing protein</fullName>
    </recommendedName>
</protein>
<evidence type="ECO:0000256" key="2">
    <source>
        <dbReference type="ARBA" id="ARBA00038006"/>
    </source>
</evidence>
<dbReference type="GO" id="GO:0005886">
    <property type="term" value="C:plasma membrane"/>
    <property type="evidence" value="ECO:0007669"/>
    <property type="project" value="TreeGrafter"/>
</dbReference>
<dbReference type="InterPro" id="IPR011684">
    <property type="entry name" value="NAB"/>
</dbReference>
<evidence type="ECO:0000259" key="4">
    <source>
        <dbReference type="PROSITE" id="PS51774"/>
    </source>
</evidence>
<dbReference type="PANTHER" id="PTHR32258">
    <property type="entry name" value="PROTEIN NETWORKED 4A"/>
    <property type="match status" value="1"/>
</dbReference>
<name>A0A7J7HCW6_CAMSI</name>
<accession>A0A7J7HCW6</accession>
<dbReference type="AlphaFoldDB" id="A0A7J7HCW6"/>
<comment type="similarity">
    <text evidence="2">Belongs to the NET family.</text>
</comment>
<dbReference type="InterPro" id="IPR051861">
    <property type="entry name" value="NET_actin-binding_domain"/>
</dbReference>
<reference evidence="6" key="1">
    <citation type="journal article" date="2020" name="Nat. Commun.">
        <title>Genome assembly of wild tea tree DASZ reveals pedigree and selection history of tea varieties.</title>
        <authorList>
            <person name="Zhang W."/>
            <person name="Zhang Y."/>
            <person name="Qiu H."/>
            <person name="Guo Y."/>
            <person name="Wan H."/>
            <person name="Zhang X."/>
            <person name="Scossa F."/>
            <person name="Alseekh S."/>
            <person name="Zhang Q."/>
            <person name="Wang P."/>
            <person name="Xu L."/>
            <person name="Schmidt M.H."/>
            <person name="Jia X."/>
            <person name="Li D."/>
            <person name="Zhu A."/>
            <person name="Guo F."/>
            <person name="Chen W."/>
            <person name="Ni D."/>
            <person name="Usadel B."/>
            <person name="Fernie A.R."/>
            <person name="Wen W."/>
        </authorList>
    </citation>
    <scope>NUCLEOTIDE SEQUENCE [LARGE SCALE GENOMIC DNA]</scope>
    <source>
        <strain evidence="6">cv. G240</strain>
    </source>
</reference>
<dbReference type="Pfam" id="PF07765">
    <property type="entry name" value="KIP1"/>
    <property type="match status" value="1"/>
</dbReference>
<organism evidence="5 6">
    <name type="scientific">Camellia sinensis</name>
    <name type="common">Tea plant</name>
    <name type="synonym">Thea sinensis</name>
    <dbReference type="NCBI Taxonomy" id="4442"/>
    <lineage>
        <taxon>Eukaryota</taxon>
        <taxon>Viridiplantae</taxon>
        <taxon>Streptophyta</taxon>
        <taxon>Embryophyta</taxon>
        <taxon>Tracheophyta</taxon>
        <taxon>Spermatophyta</taxon>
        <taxon>Magnoliopsida</taxon>
        <taxon>eudicotyledons</taxon>
        <taxon>Gunneridae</taxon>
        <taxon>Pentapetalae</taxon>
        <taxon>asterids</taxon>
        <taxon>Ericales</taxon>
        <taxon>Theaceae</taxon>
        <taxon>Camellia</taxon>
    </lineage>
</organism>
<evidence type="ECO:0000256" key="3">
    <source>
        <dbReference type="SAM" id="Coils"/>
    </source>
</evidence>
<dbReference type="EMBL" id="JACBKZ010000005">
    <property type="protein sequence ID" value="KAF5950760.1"/>
    <property type="molecule type" value="Genomic_DNA"/>
</dbReference>
<reference evidence="5 6" key="2">
    <citation type="submission" date="2020-07" db="EMBL/GenBank/DDBJ databases">
        <title>Genome assembly of wild tea tree DASZ reveals pedigree and selection history of tea varieties.</title>
        <authorList>
            <person name="Zhang W."/>
        </authorList>
    </citation>
    <scope>NUCLEOTIDE SEQUENCE [LARGE SCALE GENOMIC DNA]</scope>
    <source>
        <strain evidence="6">cv. G240</strain>
        <tissue evidence="5">Leaf</tissue>
    </source>
</reference>
<dbReference type="GO" id="GO:0051015">
    <property type="term" value="F:actin filament binding"/>
    <property type="evidence" value="ECO:0007669"/>
    <property type="project" value="TreeGrafter"/>
</dbReference>
<gene>
    <name evidence="5" type="ORF">HYC85_012753</name>
</gene>
<sequence>MTGEGLQISSVKLRHLGNRGNVISVEVSNPSYAFADGIKGQLRGTWAGQSWTECVPPRTVQKPLGQGVTGQTRMLGPRMVETRQTERPAPGKARPESRRLYSWWWDSHISPKNSKWLQENLTDMDEKVKAMIKLIEEDADSFARRAEMFYKKRPELMKLVEEFYRAYRALAERYHSATGELRQAHRTMAKAFPDQVPLELTEDSLSGSSSVHDQDHSICALLDPDDLHKDVLERIGHGPCSRESDTRIGKKGLELPNDVFGAGIALENSKLAEGTMRLEVEEKGKGLEESKLAGGAETENQNLNEVDADRHAKKEAVLLQYQQSMEKLSNLERELNRAQMNYSGIDVQASKAANEVQTLKEALVKLEAEKDAGFHQHKDYLKRISNLESRISQAQEDEKGLHERAIRAEIQAQYLEKDLSRLETEKDDGLLQYNHVPRENL</sequence>
<evidence type="ECO:0000313" key="6">
    <source>
        <dbReference type="Proteomes" id="UP000593564"/>
    </source>
</evidence>
<dbReference type="PROSITE" id="PS51774">
    <property type="entry name" value="NAB"/>
    <property type="match status" value="1"/>
</dbReference>
<proteinExistence type="inferred from homology"/>
<dbReference type="Proteomes" id="UP000593564">
    <property type="component" value="Unassembled WGS sequence"/>
</dbReference>
<feature type="domain" description="NAB" evidence="4">
    <location>
        <begin position="101"/>
        <end position="181"/>
    </location>
</feature>
<keyword evidence="1 3" id="KW-0175">Coiled coil</keyword>